<keyword evidence="1" id="KW-0378">Hydrolase</keyword>
<dbReference type="RefSeq" id="WP_164333466.1">
    <property type="nucleotide sequence ID" value="NZ_JAAGMU010000370.1"/>
</dbReference>
<feature type="non-terminal residue" evidence="1">
    <location>
        <position position="1"/>
    </location>
</feature>
<sequence>ALLPLAVRAAQGRTGLYGDRRTDAVRLDRVGVPALVFHGPGDTVAPWSLSRRLAAAQPNTVTLRTVPDAPHGAMWNADPAAYEESLRRFLTPFM</sequence>
<accession>A0A6G3TZN3</accession>
<dbReference type="GO" id="GO:0016787">
    <property type="term" value="F:hydrolase activity"/>
    <property type="evidence" value="ECO:0007669"/>
    <property type="project" value="UniProtKB-KW"/>
</dbReference>
<proteinExistence type="predicted"/>
<organism evidence="1">
    <name type="scientific">Streptomyces sp. SID7958</name>
    <dbReference type="NCBI Taxonomy" id="2706093"/>
    <lineage>
        <taxon>Bacteria</taxon>
        <taxon>Bacillati</taxon>
        <taxon>Actinomycetota</taxon>
        <taxon>Actinomycetes</taxon>
        <taxon>Kitasatosporales</taxon>
        <taxon>Streptomycetaceae</taxon>
        <taxon>Streptomyces</taxon>
    </lineage>
</organism>
<protein>
    <submittedName>
        <fullName evidence="1">Alpha/beta hydrolase</fullName>
    </submittedName>
</protein>
<gene>
    <name evidence="1" type="ORF">G3I38_06815</name>
</gene>
<dbReference type="SUPFAM" id="SSF53474">
    <property type="entry name" value="alpha/beta-Hydrolases"/>
    <property type="match status" value="1"/>
</dbReference>
<dbReference type="EMBL" id="JAAGMU010000370">
    <property type="protein sequence ID" value="NEC78963.1"/>
    <property type="molecule type" value="Genomic_DNA"/>
</dbReference>
<dbReference type="AlphaFoldDB" id="A0A6G3TZN3"/>
<dbReference type="InterPro" id="IPR029058">
    <property type="entry name" value="AB_hydrolase_fold"/>
</dbReference>
<evidence type="ECO:0000313" key="1">
    <source>
        <dbReference type="EMBL" id="NEC78963.1"/>
    </source>
</evidence>
<dbReference type="Gene3D" id="3.40.50.1820">
    <property type="entry name" value="alpha/beta hydrolase"/>
    <property type="match status" value="1"/>
</dbReference>
<reference evidence="1" key="1">
    <citation type="submission" date="2020-01" db="EMBL/GenBank/DDBJ databases">
        <title>Insect and environment-associated Actinomycetes.</title>
        <authorList>
            <person name="Currrie C."/>
            <person name="Chevrette M."/>
            <person name="Carlson C."/>
            <person name="Stubbendieck R."/>
            <person name="Wendt-Pienkowski E."/>
        </authorList>
    </citation>
    <scope>NUCLEOTIDE SEQUENCE</scope>
    <source>
        <strain evidence="1">SID7958</strain>
    </source>
</reference>
<comment type="caution">
    <text evidence="1">The sequence shown here is derived from an EMBL/GenBank/DDBJ whole genome shotgun (WGS) entry which is preliminary data.</text>
</comment>
<name>A0A6G3TZN3_9ACTN</name>